<reference evidence="2" key="1">
    <citation type="submission" date="2013-08" db="EMBL/GenBank/DDBJ databases">
        <title>Oryza genome evolution.</title>
        <authorList>
            <person name="Wing R.A."/>
            <person name="Panaud O."/>
            <person name="Oliveira A.C."/>
        </authorList>
    </citation>
    <scope>NUCLEOTIDE SEQUENCE</scope>
</reference>
<protein>
    <submittedName>
        <fullName evidence="2">Uncharacterized protein</fullName>
    </submittedName>
</protein>
<accession>A0A0D9YHY4</accession>
<evidence type="ECO:0000313" key="3">
    <source>
        <dbReference type="Proteomes" id="UP000026961"/>
    </source>
</evidence>
<evidence type="ECO:0000256" key="1">
    <source>
        <dbReference type="SAM" id="MobiDB-lite"/>
    </source>
</evidence>
<keyword evidence="3" id="KW-1185">Reference proteome</keyword>
<proteinExistence type="predicted"/>
<dbReference type="EnsemblPlants" id="OGLUM01G42850.1">
    <property type="protein sequence ID" value="OGLUM01G42850.1"/>
    <property type="gene ID" value="OGLUM01G42850"/>
</dbReference>
<organism evidence="2">
    <name type="scientific">Oryza glumipatula</name>
    <dbReference type="NCBI Taxonomy" id="40148"/>
    <lineage>
        <taxon>Eukaryota</taxon>
        <taxon>Viridiplantae</taxon>
        <taxon>Streptophyta</taxon>
        <taxon>Embryophyta</taxon>
        <taxon>Tracheophyta</taxon>
        <taxon>Spermatophyta</taxon>
        <taxon>Magnoliopsida</taxon>
        <taxon>Liliopsida</taxon>
        <taxon>Poales</taxon>
        <taxon>Poaceae</taxon>
        <taxon>BOP clade</taxon>
        <taxon>Oryzoideae</taxon>
        <taxon>Oryzeae</taxon>
        <taxon>Oryzinae</taxon>
        <taxon>Oryza</taxon>
    </lineage>
</organism>
<feature type="compositionally biased region" description="Basic residues" evidence="1">
    <location>
        <begin position="1"/>
        <end position="10"/>
    </location>
</feature>
<reference evidence="2" key="2">
    <citation type="submission" date="2015-04" db="UniProtKB">
        <authorList>
            <consortium name="EnsemblPlants"/>
        </authorList>
    </citation>
    <scope>IDENTIFICATION</scope>
</reference>
<sequence>MATTGRKRNTRALERKRNTAAMRRRNTVAADRDFRVTRKRNTTDRKRTCTRSYVFTLPPQFSAWYYTRGRIGTARYQTLPAVGSSQIQRS</sequence>
<feature type="region of interest" description="Disordered" evidence="1">
    <location>
        <begin position="1"/>
        <end position="32"/>
    </location>
</feature>
<dbReference type="Gramene" id="OGLUM01G42850.1">
    <property type="protein sequence ID" value="OGLUM01G42850.1"/>
    <property type="gene ID" value="OGLUM01G42850"/>
</dbReference>
<dbReference type="AlphaFoldDB" id="A0A0D9YHY4"/>
<dbReference type="HOGENOM" id="CLU_2444417_0_0_1"/>
<dbReference type="Proteomes" id="UP000026961">
    <property type="component" value="Chromosome 1"/>
</dbReference>
<reference evidence="2" key="3">
    <citation type="submission" date="2018-05" db="EMBL/GenBank/DDBJ databases">
        <title>OgluRS3 (Oryza glumaepatula Reference Sequence Version 3).</title>
        <authorList>
            <person name="Zhang J."/>
            <person name="Kudrna D."/>
            <person name="Lee S."/>
            <person name="Talag J."/>
            <person name="Welchert J."/>
            <person name="Wing R.A."/>
        </authorList>
    </citation>
    <scope>NUCLEOTIDE SEQUENCE [LARGE SCALE GENOMIC DNA]</scope>
</reference>
<evidence type="ECO:0000313" key="2">
    <source>
        <dbReference type="EnsemblPlants" id="OGLUM01G42850.1"/>
    </source>
</evidence>
<name>A0A0D9YHY4_9ORYZ</name>